<dbReference type="GO" id="GO:0016757">
    <property type="term" value="F:glycosyltransferase activity"/>
    <property type="evidence" value="ECO:0007669"/>
    <property type="project" value="UniProtKB-KW"/>
</dbReference>
<accession>A0A5C4NJ54</accession>
<feature type="transmembrane region" description="Helical" evidence="8">
    <location>
        <begin position="235"/>
        <end position="253"/>
    </location>
</feature>
<dbReference type="AlphaFoldDB" id="A0A5C4NJ54"/>
<evidence type="ECO:0000259" key="9">
    <source>
        <dbReference type="Pfam" id="PF00535"/>
    </source>
</evidence>
<evidence type="ECO:0000256" key="3">
    <source>
        <dbReference type="ARBA" id="ARBA00022679"/>
    </source>
</evidence>
<sequence>MPLESPLLDPLAGPVAPAALDAGTGPEPVDGVSVVVPIHNEEANLARLHEELTAALARLGKPYEIILVDDGSRDASARIMEDLAARDDRVKLVLLRRNYGQTSALRAGMDRAQFGAIVTIDGDLQNDPADIPAMVATLEAGFDLVAGWRRDRQDAQLTRKLPSRIANSLIRRVTGVRMRDLGCTLKVIRREFLSELELYGDMHRFVSILMVQRGARWTEVPTSHRPRVAGVTKYGLWRTVVVLLDLITLKYLLDYSAHPMRLFGGLGLLAMLISLTALVGVIAMKGLWSVDMSGNPLLLLTVLSGLAALQLFSLGLLSEVLVRIYFGRAGERTHYSVRRVVNLEG</sequence>
<reference evidence="10 11" key="1">
    <citation type="submission" date="2019-06" db="EMBL/GenBank/DDBJ databases">
        <authorList>
            <person name="Jiang L."/>
        </authorList>
    </citation>
    <scope>NUCLEOTIDE SEQUENCE [LARGE SCALE GENOMIC DNA]</scope>
    <source>
        <strain evidence="10 11">YIM 48858</strain>
    </source>
</reference>
<evidence type="ECO:0000313" key="11">
    <source>
        <dbReference type="Proteomes" id="UP000305709"/>
    </source>
</evidence>
<dbReference type="GO" id="GO:0009103">
    <property type="term" value="P:lipopolysaccharide biosynthetic process"/>
    <property type="evidence" value="ECO:0007669"/>
    <property type="project" value="UniProtKB-KW"/>
</dbReference>
<dbReference type="Gene3D" id="3.90.550.10">
    <property type="entry name" value="Spore Coat Polysaccharide Biosynthesis Protein SpsA, Chain A"/>
    <property type="match status" value="1"/>
</dbReference>
<dbReference type="Proteomes" id="UP000305709">
    <property type="component" value="Unassembled WGS sequence"/>
</dbReference>
<evidence type="ECO:0000313" key="10">
    <source>
        <dbReference type="EMBL" id="TNC74811.1"/>
    </source>
</evidence>
<evidence type="ECO:0000256" key="7">
    <source>
        <dbReference type="ARBA" id="ARBA00023136"/>
    </source>
</evidence>
<evidence type="ECO:0000256" key="2">
    <source>
        <dbReference type="ARBA" id="ARBA00022676"/>
    </source>
</evidence>
<organism evidence="10 11">
    <name type="scientific">Rubellimicrobium roseum</name>
    <dbReference type="NCBI Taxonomy" id="687525"/>
    <lineage>
        <taxon>Bacteria</taxon>
        <taxon>Pseudomonadati</taxon>
        <taxon>Pseudomonadota</taxon>
        <taxon>Alphaproteobacteria</taxon>
        <taxon>Rhodobacterales</taxon>
        <taxon>Roseobacteraceae</taxon>
        <taxon>Rubellimicrobium</taxon>
    </lineage>
</organism>
<keyword evidence="11" id="KW-1185">Reference proteome</keyword>
<dbReference type="RefSeq" id="WP_139079805.1">
    <property type="nucleotide sequence ID" value="NZ_VDFV01000001.1"/>
</dbReference>
<feature type="transmembrane region" description="Helical" evidence="8">
    <location>
        <begin position="296"/>
        <end position="322"/>
    </location>
</feature>
<feature type="domain" description="Glycosyltransferase 2-like" evidence="9">
    <location>
        <begin position="33"/>
        <end position="195"/>
    </location>
</feature>
<comment type="caution">
    <text evidence="10">The sequence shown here is derived from an EMBL/GenBank/DDBJ whole genome shotgun (WGS) entry which is preliminary data.</text>
</comment>
<gene>
    <name evidence="10" type="ORF">FHG71_01380</name>
</gene>
<dbReference type="CDD" id="cd04187">
    <property type="entry name" value="DPM1_like_bac"/>
    <property type="match status" value="1"/>
</dbReference>
<dbReference type="GO" id="GO:0005886">
    <property type="term" value="C:plasma membrane"/>
    <property type="evidence" value="ECO:0007669"/>
    <property type="project" value="TreeGrafter"/>
</dbReference>
<dbReference type="PANTHER" id="PTHR48090">
    <property type="entry name" value="UNDECAPRENYL-PHOSPHATE 4-DEOXY-4-FORMAMIDO-L-ARABINOSE TRANSFERASE-RELATED"/>
    <property type="match status" value="1"/>
</dbReference>
<evidence type="ECO:0000256" key="4">
    <source>
        <dbReference type="ARBA" id="ARBA00022692"/>
    </source>
</evidence>
<dbReference type="SUPFAM" id="SSF53448">
    <property type="entry name" value="Nucleotide-diphospho-sugar transferases"/>
    <property type="match status" value="1"/>
</dbReference>
<keyword evidence="2" id="KW-0328">Glycosyltransferase</keyword>
<feature type="transmembrane region" description="Helical" evidence="8">
    <location>
        <begin position="265"/>
        <end position="284"/>
    </location>
</feature>
<evidence type="ECO:0000256" key="1">
    <source>
        <dbReference type="ARBA" id="ARBA00022475"/>
    </source>
</evidence>
<dbReference type="EMBL" id="VDFV01000001">
    <property type="protein sequence ID" value="TNC74811.1"/>
    <property type="molecule type" value="Genomic_DNA"/>
</dbReference>
<dbReference type="InterPro" id="IPR001173">
    <property type="entry name" value="Glyco_trans_2-like"/>
</dbReference>
<dbReference type="OrthoDB" id="9807795at2"/>
<protein>
    <submittedName>
        <fullName evidence="10">Glycosyltransferase family 2 protein</fullName>
    </submittedName>
</protein>
<name>A0A5C4NJ54_9RHOB</name>
<keyword evidence="3 10" id="KW-0808">Transferase</keyword>
<dbReference type="InterPro" id="IPR029044">
    <property type="entry name" value="Nucleotide-diphossugar_trans"/>
</dbReference>
<proteinExistence type="predicted"/>
<keyword evidence="4 8" id="KW-0812">Transmembrane</keyword>
<keyword evidence="7 8" id="KW-0472">Membrane</keyword>
<evidence type="ECO:0000256" key="6">
    <source>
        <dbReference type="ARBA" id="ARBA00022989"/>
    </source>
</evidence>
<dbReference type="InterPro" id="IPR050256">
    <property type="entry name" value="Glycosyltransferase_2"/>
</dbReference>
<evidence type="ECO:0000256" key="5">
    <source>
        <dbReference type="ARBA" id="ARBA00022985"/>
    </source>
</evidence>
<keyword evidence="6 8" id="KW-1133">Transmembrane helix</keyword>
<dbReference type="Pfam" id="PF00535">
    <property type="entry name" value="Glycos_transf_2"/>
    <property type="match status" value="1"/>
</dbReference>
<keyword evidence="5" id="KW-0448">Lipopolysaccharide biosynthesis</keyword>
<keyword evidence="1" id="KW-1003">Cell membrane</keyword>
<evidence type="ECO:0000256" key="8">
    <source>
        <dbReference type="SAM" id="Phobius"/>
    </source>
</evidence>
<dbReference type="PANTHER" id="PTHR48090:SF3">
    <property type="entry name" value="UNDECAPRENYL-PHOSPHATE 4-DEOXY-4-FORMAMIDO-L-ARABINOSE TRANSFERASE"/>
    <property type="match status" value="1"/>
</dbReference>